<dbReference type="Pfam" id="PF00397">
    <property type="entry name" value="WW"/>
    <property type="match status" value="1"/>
</dbReference>
<evidence type="ECO:0000256" key="2">
    <source>
        <dbReference type="PROSITE-ProRule" id="PRU00117"/>
    </source>
</evidence>
<dbReference type="InterPro" id="IPR004088">
    <property type="entry name" value="KH_dom_type_1"/>
</dbReference>
<keyword evidence="6" id="KW-1185">Reference proteome</keyword>
<feature type="compositionally biased region" description="Basic and acidic residues" evidence="3">
    <location>
        <begin position="273"/>
        <end position="286"/>
    </location>
</feature>
<feature type="region of interest" description="Disordered" evidence="3">
    <location>
        <begin position="582"/>
        <end position="652"/>
    </location>
</feature>
<feature type="compositionally biased region" description="Basic and acidic residues" evidence="3">
    <location>
        <begin position="340"/>
        <end position="361"/>
    </location>
</feature>
<sequence>MIYPRTQHSEKENEKCNGGGLDDDGGIVSARRRLPRKDDIDNKDNNDHATAPDRNATHSDGGEGGASEVSHEAQPAMRCCDSDGRGGRGGGGGDIDGLVSELRLRDDDGDVDDDGKEVGCIPPDATSVAEAVVDADAFPGTESVASAVKAVEGDGRATTAPPAVGTVAFVEYDDDGARWFEGRDELSRLHVGRVIGKGGEMIRDLQARSGCRIDIHQEIDVDESCIAPRIITYRGRSREDVEFARGLVSMICNNGEPNQFGTVGGDVGGDVGGGDRDEQRQQKPKQEQGQTTAFATMYGGMPLGHAVMRRVRVRNSIIGRIIGRGGSTIRDLQAKSRARIQVDHTAAHDDRRPEEDRHSEDRHRVITITGTEEAVRRAEEMILQISNNDTAEDGWGGKGETTPPKSHASVVPPAPIPVVADDDGIASGSGDGSSSIAGGNNGGMYWVGRCVDGGMPRAVLYAHPPPPTQQQREHHHHHQQQQQQHVMMATGSSMWNAMDQQYLYPRYFIPVPTQPAIETDTINCDRSHLGQIIGKRGLTINYIQFQSSCDIQIDQANCVIYVTGPRHGIELTRRMVEEIVKKGAQHRPYDERRSQQRRELSPRDDDRALSGDASKCRPPHQLSYPSPPSPMYQRNPHESLAPPPGQHPLKGYFSLMHPQSIMYQQDQQRQRPFPQPPPTNPAPQAARVLPSPWMMSTTQDGRLYYYNVNTMETRWVPAHI</sequence>
<feature type="compositionally biased region" description="Basic and acidic residues" evidence="3">
    <location>
        <begin position="36"/>
        <end position="61"/>
    </location>
</feature>
<feature type="region of interest" description="Disordered" evidence="3">
    <location>
        <begin position="337"/>
        <end position="361"/>
    </location>
</feature>
<dbReference type="SMART" id="SM00322">
    <property type="entry name" value="KH"/>
    <property type="match status" value="3"/>
</dbReference>
<feature type="domain" description="WW" evidence="4">
    <location>
        <begin position="687"/>
        <end position="720"/>
    </location>
</feature>
<comment type="caution">
    <text evidence="5">The sequence shown here is derived from an EMBL/GenBank/DDBJ whole genome shotgun (WGS) entry which is preliminary data.</text>
</comment>
<dbReference type="Gene3D" id="2.20.70.10">
    <property type="match status" value="1"/>
</dbReference>
<name>A0ABD3SRU8_9STRA</name>
<dbReference type="PROSITE" id="PS50020">
    <property type="entry name" value="WW_DOMAIN_2"/>
    <property type="match status" value="1"/>
</dbReference>
<dbReference type="Gene3D" id="3.30.1370.10">
    <property type="entry name" value="K Homology domain, type 1"/>
    <property type="match status" value="3"/>
</dbReference>
<organism evidence="5 6">
    <name type="scientific">Cyclostephanos tholiformis</name>
    <dbReference type="NCBI Taxonomy" id="382380"/>
    <lineage>
        <taxon>Eukaryota</taxon>
        <taxon>Sar</taxon>
        <taxon>Stramenopiles</taxon>
        <taxon>Ochrophyta</taxon>
        <taxon>Bacillariophyta</taxon>
        <taxon>Coscinodiscophyceae</taxon>
        <taxon>Thalassiosirophycidae</taxon>
        <taxon>Stephanodiscales</taxon>
        <taxon>Stephanodiscaceae</taxon>
        <taxon>Cyclostephanos</taxon>
    </lineage>
</organism>
<gene>
    <name evidence="5" type="ORF">ACHAXA_005077</name>
</gene>
<feature type="compositionally biased region" description="Gly residues" evidence="3">
    <location>
        <begin position="262"/>
        <end position="272"/>
    </location>
</feature>
<dbReference type="SUPFAM" id="SSF51045">
    <property type="entry name" value="WW domain"/>
    <property type="match status" value="1"/>
</dbReference>
<feature type="region of interest" description="Disordered" evidence="3">
    <location>
        <begin position="259"/>
        <end position="289"/>
    </location>
</feature>
<feature type="compositionally biased region" description="Basic and acidic residues" evidence="3">
    <location>
        <begin position="582"/>
        <end position="609"/>
    </location>
</feature>
<evidence type="ECO:0000256" key="1">
    <source>
        <dbReference type="ARBA" id="ARBA00022737"/>
    </source>
</evidence>
<protein>
    <recommendedName>
        <fullName evidence="4">WW domain-containing protein</fullName>
    </recommendedName>
</protein>
<evidence type="ECO:0000313" key="5">
    <source>
        <dbReference type="EMBL" id="KAL3827331.1"/>
    </source>
</evidence>
<keyword evidence="2" id="KW-0694">RNA-binding</keyword>
<dbReference type="Proteomes" id="UP001530377">
    <property type="component" value="Unassembled WGS sequence"/>
</dbReference>
<dbReference type="CDD" id="cd00105">
    <property type="entry name" value="KH-I"/>
    <property type="match status" value="3"/>
</dbReference>
<feature type="region of interest" description="Disordered" evidence="3">
    <location>
        <begin position="1"/>
        <end position="98"/>
    </location>
</feature>
<dbReference type="PROSITE" id="PS50084">
    <property type="entry name" value="KH_TYPE_1"/>
    <property type="match status" value="3"/>
</dbReference>
<dbReference type="AlphaFoldDB" id="A0ABD3SRU8"/>
<dbReference type="GO" id="GO:0003723">
    <property type="term" value="F:RNA binding"/>
    <property type="evidence" value="ECO:0007669"/>
    <property type="project" value="UniProtKB-UniRule"/>
</dbReference>
<reference evidence="5 6" key="1">
    <citation type="submission" date="2024-10" db="EMBL/GenBank/DDBJ databases">
        <title>Updated reference genomes for cyclostephanoid diatoms.</title>
        <authorList>
            <person name="Roberts W.R."/>
            <person name="Alverson A.J."/>
        </authorList>
    </citation>
    <scope>NUCLEOTIDE SEQUENCE [LARGE SCALE GENOMIC DNA]</scope>
    <source>
        <strain evidence="5 6">AJA228-03</strain>
    </source>
</reference>
<feature type="region of interest" description="Disordered" evidence="3">
    <location>
        <begin position="664"/>
        <end position="687"/>
    </location>
</feature>
<dbReference type="CDD" id="cd00201">
    <property type="entry name" value="WW"/>
    <property type="match status" value="1"/>
</dbReference>
<dbReference type="PANTHER" id="PTHR10288">
    <property type="entry name" value="KH DOMAIN CONTAINING RNA BINDING PROTEIN"/>
    <property type="match status" value="1"/>
</dbReference>
<keyword evidence="1" id="KW-0677">Repeat</keyword>
<dbReference type="SUPFAM" id="SSF54791">
    <property type="entry name" value="Eukaryotic type KH-domain (KH-domain type I)"/>
    <property type="match status" value="3"/>
</dbReference>
<dbReference type="InterPro" id="IPR036020">
    <property type="entry name" value="WW_dom_sf"/>
</dbReference>
<evidence type="ECO:0000259" key="4">
    <source>
        <dbReference type="PROSITE" id="PS50020"/>
    </source>
</evidence>
<dbReference type="InterPro" id="IPR036612">
    <property type="entry name" value="KH_dom_type_1_sf"/>
</dbReference>
<feature type="region of interest" description="Disordered" evidence="3">
    <location>
        <begin position="389"/>
        <end position="412"/>
    </location>
</feature>
<dbReference type="InterPro" id="IPR004087">
    <property type="entry name" value="KH_dom"/>
</dbReference>
<dbReference type="EMBL" id="JALLPB020000005">
    <property type="protein sequence ID" value="KAL3827331.1"/>
    <property type="molecule type" value="Genomic_DNA"/>
</dbReference>
<evidence type="ECO:0000256" key="3">
    <source>
        <dbReference type="SAM" id="MobiDB-lite"/>
    </source>
</evidence>
<accession>A0ABD3SRU8</accession>
<evidence type="ECO:0000313" key="6">
    <source>
        <dbReference type="Proteomes" id="UP001530377"/>
    </source>
</evidence>
<feature type="region of interest" description="Disordered" evidence="3">
    <location>
        <begin position="463"/>
        <end position="483"/>
    </location>
</feature>
<dbReference type="InterPro" id="IPR001202">
    <property type="entry name" value="WW_dom"/>
</dbReference>
<proteinExistence type="predicted"/>
<dbReference type="Pfam" id="PF00013">
    <property type="entry name" value="KH_1"/>
    <property type="match status" value="3"/>
</dbReference>